<evidence type="ECO:0000256" key="10">
    <source>
        <dbReference type="ARBA" id="ARBA00023242"/>
    </source>
</evidence>
<dbReference type="PANTHER" id="PTHR24056:SF233">
    <property type="entry name" value="CYCLIN-DEPENDENT KINASE 9"/>
    <property type="match status" value="1"/>
</dbReference>
<dbReference type="EC" id="2.7.11.22" evidence="4"/>
<keyword evidence="10" id="KW-0539">Nucleus</keyword>
<dbReference type="Gene3D" id="3.30.200.20">
    <property type="entry name" value="Phosphorylase Kinase, domain 1"/>
    <property type="match status" value="1"/>
</dbReference>
<keyword evidence="6" id="KW-0808">Transferase</keyword>
<feature type="compositionally biased region" description="Basic and acidic residues" evidence="17">
    <location>
        <begin position="18"/>
        <end position="27"/>
    </location>
</feature>
<dbReference type="GO" id="GO:0070691">
    <property type="term" value="C:P-TEFb complex"/>
    <property type="evidence" value="ECO:0007669"/>
    <property type="project" value="EnsemblFungi"/>
</dbReference>
<evidence type="ECO:0000313" key="19">
    <source>
        <dbReference type="EMBL" id="ODV91976.1"/>
    </source>
</evidence>
<keyword evidence="8" id="KW-0418">Kinase</keyword>
<dbReference type="SUPFAM" id="SSF56112">
    <property type="entry name" value="Protein kinase-like (PK-like)"/>
    <property type="match status" value="1"/>
</dbReference>
<comment type="catalytic activity">
    <reaction evidence="12">
        <text>L-threonyl-[protein] + ATP = O-phospho-L-threonyl-[protein] + ADP + H(+)</text>
        <dbReference type="Rhea" id="RHEA:46608"/>
        <dbReference type="Rhea" id="RHEA-COMP:11060"/>
        <dbReference type="Rhea" id="RHEA-COMP:11605"/>
        <dbReference type="ChEBI" id="CHEBI:15378"/>
        <dbReference type="ChEBI" id="CHEBI:30013"/>
        <dbReference type="ChEBI" id="CHEBI:30616"/>
        <dbReference type="ChEBI" id="CHEBI:61977"/>
        <dbReference type="ChEBI" id="CHEBI:456216"/>
        <dbReference type="EC" id="2.7.11.22"/>
    </reaction>
</comment>
<dbReference type="InterPro" id="IPR011009">
    <property type="entry name" value="Kinase-like_dom_sf"/>
</dbReference>
<feature type="region of interest" description="Disordered" evidence="17">
    <location>
        <begin position="354"/>
        <end position="373"/>
    </location>
</feature>
<dbReference type="GO" id="GO:0005524">
    <property type="term" value="F:ATP binding"/>
    <property type="evidence" value="ECO:0007669"/>
    <property type="project" value="UniProtKB-UniRule"/>
</dbReference>
<evidence type="ECO:0000256" key="12">
    <source>
        <dbReference type="ARBA" id="ARBA00047811"/>
    </source>
</evidence>
<dbReference type="PROSITE" id="PS50011">
    <property type="entry name" value="PROTEIN_KINASE_DOM"/>
    <property type="match status" value="1"/>
</dbReference>
<feature type="region of interest" description="Disordered" evidence="17">
    <location>
        <begin position="1"/>
        <end position="27"/>
    </location>
</feature>
<evidence type="ECO:0000256" key="8">
    <source>
        <dbReference type="ARBA" id="ARBA00022777"/>
    </source>
</evidence>
<keyword evidence="7 15" id="KW-0547">Nucleotide-binding</keyword>
<proteinExistence type="inferred from homology"/>
<feature type="binding site" evidence="15">
    <location>
        <position position="71"/>
    </location>
    <ligand>
        <name>ATP</name>
        <dbReference type="ChEBI" id="CHEBI:30616"/>
    </ligand>
</feature>
<dbReference type="PROSITE" id="PS00107">
    <property type="entry name" value="PROTEIN_KINASE_ATP"/>
    <property type="match status" value="1"/>
</dbReference>
<evidence type="ECO:0000256" key="15">
    <source>
        <dbReference type="PROSITE-ProRule" id="PRU10141"/>
    </source>
</evidence>
<evidence type="ECO:0000256" key="5">
    <source>
        <dbReference type="ARBA" id="ARBA00022527"/>
    </source>
</evidence>
<reference evidence="20" key="1">
    <citation type="submission" date="2016-02" db="EMBL/GenBank/DDBJ databases">
        <title>Comparative genomics of biotechnologically important yeasts.</title>
        <authorList>
            <consortium name="DOE Joint Genome Institute"/>
            <person name="Riley R."/>
            <person name="Haridas S."/>
            <person name="Wolfe K.H."/>
            <person name="Lopes M.R."/>
            <person name="Hittinger C.T."/>
            <person name="Goker M."/>
            <person name="Salamov A."/>
            <person name="Wisecaver J."/>
            <person name="Long T.M."/>
            <person name="Aerts A.L."/>
            <person name="Barry K."/>
            <person name="Choi C."/>
            <person name="Clum A."/>
            <person name="Coughlan A.Y."/>
            <person name="Deshpande S."/>
            <person name="Douglass A.P."/>
            <person name="Hanson S.J."/>
            <person name="Klenk H.-P."/>
            <person name="Labutti K."/>
            <person name="Lapidus A."/>
            <person name="Lindquist E."/>
            <person name="Lipzen A."/>
            <person name="Meier-Kolthoff J.P."/>
            <person name="Ohm R.A."/>
            <person name="Otillar R.P."/>
            <person name="Pangilinan J."/>
            <person name="Peng Y."/>
            <person name="Rokas A."/>
            <person name="Rosa C.A."/>
            <person name="Scheuner C."/>
            <person name="Sibirny A.A."/>
            <person name="Slot J.C."/>
            <person name="Stielow J.B."/>
            <person name="Sun H."/>
            <person name="Kurtzman C.P."/>
            <person name="Blackwell M."/>
            <person name="Jeffries T.W."/>
            <person name="Grigoriev I.V."/>
        </authorList>
    </citation>
    <scope>NUCLEOTIDE SEQUENCE [LARGE SCALE GENOMIC DNA]</scope>
    <source>
        <strain evidence="20">NRRL Y-17796</strain>
    </source>
</reference>
<dbReference type="InterPro" id="IPR017441">
    <property type="entry name" value="Protein_kinase_ATP_BS"/>
</dbReference>
<comment type="similarity">
    <text evidence="2">Belongs to the protein kinase superfamily. CMGC Ser/Thr protein kinase family. CDC2/CDKX subfamily.</text>
</comment>
<dbReference type="GO" id="GO:0008353">
    <property type="term" value="F:RNA polymerase II CTD heptapeptide repeat kinase activity"/>
    <property type="evidence" value="ECO:0007669"/>
    <property type="project" value="UniProtKB-EC"/>
</dbReference>
<dbReference type="InterPro" id="IPR050108">
    <property type="entry name" value="CDK"/>
</dbReference>
<evidence type="ECO:0000256" key="9">
    <source>
        <dbReference type="ARBA" id="ARBA00022840"/>
    </source>
</evidence>
<evidence type="ECO:0000256" key="4">
    <source>
        <dbReference type="ARBA" id="ARBA00012425"/>
    </source>
</evidence>
<dbReference type="InterPro" id="IPR000719">
    <property type="entry name" value="Prot_kinase_dom"/>
</dbReference>
<dbReference type="SMART" id="SM00220">
    <property type="entry name" value="S_TKc"/>
    <property type="match status" value="1"/>
</dbReference>
<dbReference type="GO" id="GO:0032968">
    <property type="term" value="P:positive regulation of transcription elongation by RNA polymerase II"/>
    <property type="evidence" value="ECO:0007669"/>
    <property type="project" value="EnsemblFungi"/>
</dbReference>
<protein>
    <recommendedName>
        <fullName evidence="11">Serine/threonine-protein kinase BUR1</fullName>
        <ecNumber evidence="4">2.7.11.22</ecNumber>
        <ecNumber evidence="3">2.7.11.23</ecNumber>
    </recommendedName>
</protein>
<dbReference type="GO" id="GO:0004693">
    <property type="term" value="F:cyclin-dependent protein serine/threonine kinase activity"/>
    <property type="evidence" value="ECO:0007669"/>
    <property type="project" value="UniProtKB-EC"/>
</dbReference>
<organism evidence="19 20">
    <name type="scientific">Tortispora caseinolytica NRRL Y-17796</name>
    <dbReference type="NCBI Taxonomy" id="767744"/>
    <lineage>
        <taxon>Eukaryota</taxon>
        <taxon>Fungi</taxon>
        <taxon>Dikarya</taxon>
        <taxon>Ascomycota</taxon>
        <taxon>Saccharomycotina</taxon>
        <taxon>Trigonopsidomycetes</taxon>
        <taxon>Trigonopsidales</taxon>
        <taxon>Trigonopsidaceae</taxon>
        <taxon>Tortispora</taxon>
    </lineage>
</organism>
<evidence type="ECO:0000256" key="6">
    <source>
        <dbReference type="ARBA" id="ARBA00022679"/>
    </source>
</evidence>
<dbReference type="GO" id="GO:0000785">
    <property type="term" value="C:chromatin"/>
    <property type="evidence" value="ECO:0007669"/>
    <property type="project" value="EnsemblFungi"/>
</dbReference>
<evidence type="ECO:0000256" key="14">
    <source>
        <dbReference type="ARBA" id="ARBA00049280"/>
    </source>
</evidence>
<evidence type="ECO:0000256" key="13">
    <source>
        <dbReference type="ARBA" id="ARBA00048367"/>
    </source>
</evidence>
<dbReference type="EC" id="2.7.11.23" evidence="3"/>
<dbReference type="OrthoDB" id="28397at2759"/>
<accession>A0A1E4TJQ9</accession>
<dbReference type="GO" id="GO:0070693">
    <property type="term" value="C:P-TEFb-cap methyltransferase complex"/>
    <property type="evidence" value="ECO:0007669"/>
    <property type="project" value="EnsemblFungi"/>
</dbReference>
<sequence length="373" mass="42723">MDSSPSKRRRSDEDSDVQPDKRQKQSEINRQFTGCSSFHKNYDLIAKLGEGTFGEVHKARSKSTGTLVALKRILMHNEKEGFPITALREIKILKSLNQTNIIPLVDMAVEPGDIVSRKKAIVYMVTPYMDHDLAGLLSNPSVTFTVSQVKLYLRQLLFGVRYLHEHQIIHRDIKSANLLIDNAGFLKIADFGLARHFYEKPPERDATKMNPALRDYTNHVVTRWYRPPELLLGDRRYTGAVDIWGVGCIFAEMFRRKPIMQGTSDFDQTMLIFQLCGSPTEETMPGYKSLPEGNVDFGEYKPSIHTQFADLGPEGVSLLQQLLNLNHHERITAAAALNHVYFRTRPFTARRKDLPKYESSHESDKQRFRAEQK</sequence>
<dbReference type="PROSITE" id="PS00108">
    <property type="entry name" value="PROTEIN_KINASE_ST"/>
    <property type="match status" value="1"/>
</dbReference>
<feature type="domain" description="Protein kinase" evidence="18">
    <location>
        <begin position="42"/>
        <end position="342"/>
    </location>
</feature>
<dbReference type="Proteomes" id="UP000095023">
    <property type="component" value="Unassembled WGS sequence"/>
</dbReference>
<dbReference type="AlphaFoldDB" id="A0A1E4TJQ9"/>
<comment type="catalytic activity">
    <reaction evidence="14">
        <text>[DNA-directed RNA polymerase] + ATP = phospho-[DNA-directed RNA polymerase] + ADP + H(+)</text>
        <dbReference type="Rhea" id="RHEA:10216"/>
        <dbReference type="Rhea" id="RHEA-COMP:11321"/>
        <dbReference type="Rhea" id="RHEA-COMP:11322"/>
        <dbReference type="ChEBI" id="CHEBI:15378"/>
        <dbReference type="ChEBI" id="CHEBI:30616"/>
        <dbReference type="ChEBI" id="CHEBI:43176"/>
        <dbReference type="ChEBI" id="CHEBI:68546"/>
        <dbReference type="ChEBI" id="CHEBI:456216"/>
        <dbReference type="EC" id="2.7.11.23"/>
    </reaction>
</comment>
<evidence type="ECO:0000256" key="7">
    <source>
        <dbReference type="ARBA" id="ARBA00022741"/>
    </source>
</evidence>
<dbReference type="GO" id="GO:0030643">
    <property type="term" value="P:intracellular phosphate ion homeostasis"/>
    <property type="evidence" value="ECO:0007669"/>
    <property type="project" value="EnsemblFungi"/>
</dbReference>
<comment type="subcellular location">
    <subcellularLocation>
        <location evidence="1">Nucleus</location>
    </subcellularLocation>
</comment>
<dbReference type="InterPro" id="IPR008271">
    <property type="entry name" value="Ser/Thr_kinase_AS"/>
</dbReference>
<name>A0A1E4TJQ9_9ASCO</name>
<evidence type="ECO:0000256" key="2">
    <source>
        <dbReference type="ARBA" id="ARBA00006485"/>
    </source>
</evidence>
<evidence type="ECO:0000313" key="20">
    <source>
        <dbReference type="Proteomes" id="UP000095023"/>
    </source>
</evidence>
<keyword evidence="9 15" id="KW-0067">ATP-binding</keyword>
<evidence type="ECO:0000256" key="16">
    <source>
        <dbReference type="RuleBase" id="RU000304"/>
    </source>
</evidence>
<feature type="non-terminal residue" evidence="19">
    <location>
        <position position="373"/>
    </location>
</feature>
<dbReference type="FunFam" id="3.30.200.20:FF:000514">
    <property type="entry name" value="Serine/threonine-protein kinase BUR1"/>
    <property type="match status" value="1"/>
</dbReference>
<evidence type="ECO:0000256" key="11">
    <source>
        <dbReference type="ARBA" id="ARBA00041018"/>
    </source>
</evidence>
<keyword evidence="5 16" id="KW-0723">Serine/threonine-protein kinase</keyword>
<evidence type="ECO:0000259" key="18">
    <source>
        <dbReference type="PROSITE" id="PS50011"/>
    </source>
</evidence>
<keyword evidence="20" id="KW-1185">Reference proteome</keyword>
<evidence type="ECO:0000256" key="1">
    <source>
        <dbReference type="ARBA" id="ARBA00004123"/>
    </source>
</evidence>
<evidence type="ECO:0000256" key="17">
    <source>
        <dbReference type="SAM" id="MobiDB-lite"/>
    </source>
</evidence>
<dbReference type="Gene3D" id="1.10.510.10">
    <property type="entry name" value="Transferase(Phosphotransferase) domain 1"/>
    <property type="match status" value="1"/>
</dbReference>
<dbReference type="EMBL" id="KV453841">
    <property type="protein sequence ID" value="ODV91976.1"/>
    <property type="molecule type" value="Genomic_DNA"/>
</dbReference>
<comment type="catalytic activity">
    <reaction evidence="13">
        <text>L-seryl-[protein] + ATP = O-phospho-L-seryl-[protein] + ADP + H(+)</text>
        <dbReference type="Rhea" id="RHEA:17989"/>
        <dbReference type="Rhea" id="RHEA-COMP:9863"/>
        <dbReference type="Rhea" id="RHEA-COMP:11604"/>
        <dbReference type="ChEBI" id="CHEBI:15378"/>
        <dbReference type="ChEBI" id="CHEBI:29999"/>
        <dbReference type="ChEBI" id="CHEBI:30616"/>
        <dbReference type="ChEBI" id="CHEBI:83421"/>
        <dbReference type="ChEBI" id="CHEBI:456216"/>
        <dbReference type="EC" id="2.7.11.22"/>
    </reaction>
</comment>
<dbReference type="Pfam" id="PF00069">
    <property type="entry name" value="Pkinase"/>
    <property type="match status" value="1"/>
</dbReference>
<evidence type="ECO:0000256" key="3">
    <source>
        <dbReference type="ARBA" id="ARBA00012409"/>
    </source>
</evidence>
<gene>
    <name evidence="19" type="ORF">CANCADRAFT_22937</name>
</gene>
<dbReference type="FunFam" id="1.10.510.10:FF:000415">
    <property type="entry name" value="CMGC/CDK/CRK7 protein kinase, variant"/>
    <property type="match status" value="1"/>
</dbReference>
<dbReference type="PANTHER" id="PTHR24056">
    <property type="entry name" value="CELL DIVISION PROTEIN KINASE"/>
    <property type="match status" value="1"/>
</dbReference>